<proteinExistence type="predicted"/>
<accession>A0A0A9EXU8</accession>
<name>A0A0A9EXU8_ARUDO</name>
<organism evidence="1">
    <name type="scientific">Arundo donax</name>
    <name type="common">Giant reed</name>
    <name type="synonym">Donax arundinaceus</name>
    <dbReference type="NCBI Taxonomy" id="35708"/>
    <lineage>
        <taxon>Eukaryota</taxon>
        <taxon>Viridiplantae</taxon>
        <taxon>Streptophyta</taxon>
        <taxon>Embryophyta</taxon>
        <taxon>Tracheophyta</taxon>
        <taxon>Spermatophyta</taxon>
        <taxon>Magnoliopsida</taxon>
        <taxon>Liliopsida</taxon>
        <taxon>Poales</taxon>
        <taxon>Poaceae</taxon>
        <taxon>PACMAD clade</taxon>
        <taxon>Arundinoideae</taxon>
        <taxon>Arundineae</taxon>
        <taxon>Arundo</taxon>
    </lineage>
</organism>
<dbReference type="EMBL" id="GBRH01192979">
    <property type="protein sequence ID" value="JAE04917.1"/>
    <property type="molecule type" value="Transcribed_RNA"/>
</dbReference>
<reference evidence="1" key="2">
    <citation type="journal article" date="2015" name="Data Brief">
        <title>Shoot transcriptome of the giant reed, Arundo donax.</title>
        <authorList>
            <person name="Barrero R.A."/>
            <person name="Guerrero F.D."/>
            <person name="Moolhuijzen P."/>
            <person name="Goolsby J.A."/>
            <person name="Tidwell J."/>
            <person name="Bellgard S.E."/>
            <person name="Bellgard M.I."/>
        </authorList>
    </citation>
    <scope>NUCLEOTIDE SEQUENCE</scope>
    <source>
        <tissue evidence="1">Shoot tissue taken approximately 20 cm above the soil surface</tissue>
    </source>
</reference>
<dbReference type="AlphaFoldDB" id="A0A0A9EXU8"/>
<evidence type="ECO:0000313" key="1">
    <source>
        <dbReference type="EMBL" id="JAE04917.1"/>
    </source>
</evidence>
<reference evidence="1" key="1">
    <citation type="submission" date="2014-09" db="EMBL/GenBank/DDBJ databases">
        <authorList>
            <person name="Magalhaes I.L.F."/>
            <person name="Oliveira U."/>
            <person name="Santos F.R."/>
            <person name="Vidigal T.H.D.A."/>
            <person name="Brescovit A.D."/>
            <person name="Santos A.J."/>
        </authorList>
    </citation>
    <scope>NUCLEOTIDE SEQUENCE</scope>
    <source>
        <tissue evidence="1">Shoot tissue taken approximately 20 cm above the soil surface</tissue>
    </source>
</reference>
<protein>
    <submittedName>
        <fullName evidence="1">Uncharacterized protein</fullName>
    </submittedName>
</protein>
<sequence>MRNSAIRTWYSCHLVLHLEMGHQLQLVLRHHPLVVVTELQEPHHCYLQLCLLYSDSLLFLHFSQRAMPPSPWLLHQPQSYCVVLN</sequence>